<feature type="compositionally biased region" description="Basic and acidic residues" evidence="1">
    <location>
        <begin position="91"/>
        <end position="101"/>
    </location>
</feature>
<reference evidence="2" key="1">
    <citation type="submission" date="2017-07" db="EMBL/GenBank/DDBJ databases">
        <authorList>
            <person name="Mikheyev A."/>
            <person name="Grau M."/>
        </authorList>
    </citation>
    <scope>NUCLEOTIDE SEQUENCE</scope>
    <source>
        <tissue evidence="2">Venom_gland</tissue>
    </source>
</reference>
<feature type="compositionally biased region" description="Basic and acidic residues" evidence="1">
    <location>
        <begin position="55"/>
        <end position="64"/>
    </location>
</feature>
<evidence type="ECO:0000313" key="2">
    <source>
        <dbReference type="EMBL" id="LAA70222.1"/>
    </source>
</evidence>
<sequence>MPGNWAGAALLSKPESRWVLFQKEPQSHRIGGRHCKEQQQLLRLPLMLSSKTLQRELPRERPKEAGAWGKKQNPPCHRFGQPTQGLTAEHSGNEEKEGPHQ</sequence>
<dbReference type="EMBL" id="IACK01018839">
    <property type="protein sequence ID" value="LAA70217.1"/>
    <property type="molecule type" value="Transcribed_RNA"/>
</dbReference>
<accession>A0A2D4HE30</accession>
<organism evidence="2">
    <name type="scientific">Micrurus lemniscatus lemniscatus</name>
    <dbReference type="NCBI Taxonomy" id="129467"/>
    <lineage>
        <taxon>Eukaryota</taxon>
        <taxon>Metazoa</taxon>
        <taxon>Chordata</taxon>
        <taxon>Craniata</taxon>
        <taxon>Vertebrata</taxon>
        <taxon>Euteleostomi</taxon>
        <taxon>Lepidosauria</taxon>
        <taxon>Squamata</taxon>
        <taxon>Bifurcata</taxon>
        <taxon>Unidentata</taxon>
        <taxon>Episquamata</taxon>
        <taxon>Toxicofera</taxon>
        <taxon>Serpentes</taxon>
        <taxon>Colubroidea</taxon>
        <taxon>Elapidae</taxon>
        <taxon>Elapinae</taxon>
        <taxon>Micrurus</taxon>
    </lineage>
</organism>
<reference evidence="2" key="2">
    <citation type="submission" date="2017-11" db="EMBL/GenBank/DDBJ databases">
        <title>Coralsnake Venomics: Analyses of Venom Gland Transcriptomes and Proteomes of Six Brazilian Taxa.</title>
        <authorList>
            <person name="Aird S.D."/>
            <person name="Jorge da Silva N."/>
            <person name="Qiu L."/>
            <person name="Villar-Briones A."/>
            <person name="Aparecida-Saddi V."/>
            <person name="Campos-Telles M.P."/>
            <person name="Grau M."/>
            <person name="Mikheyev A.S."/>
        </authorList>
    </citation>
    <scope>NUCLEOTIDE SEQUENCE</scope>
    <source>
        <tissue evidence="2">Venom_gland</tissue>
    </source>
</reference>
<name>A0A2D4HE30_MICLE</name>
<protein>
    <submittedName>
        <fullName evidence="2">Uncharacterized protein</fullName>
    </submittedName>
</protein>
<dbReference type="EMBL" id="IACK01018840">
    <property type="protein sequence ID" value="LAA70219.1"/>
    <property type="molecule type" value="Transcribed_RNA"/>
</dbReference>
<evidence type="ECO:0000256" key="1">
    <source>
        <dbReference type="SAM" id="MobiDB-lite"/>
    </source>
</evidence>
<feature type="region of interest" description="Disordered" evidence="1">
    <location>
        <begin position="55"/>
        <end position="101"/>
    </location>
</feature>
<proteinExistence type="predicted"/>
<dbReference type="EMBL" id="IACK01018841">
    <property type="protein sequence ID" value="LAA70222.1"/>
    <property type="molecule type" value="Transcribed_RNA"/>
</dbReference>
<dbReference type="AlphaFoldDB" id="A0A2D4HE30"/>
<dbReference type="EMBL" id="IACK01018843">
    <property type="protein sequence ID" value="LAA70226.1"/>
    <property type="molecule type" value="Transcribed_RNA"/>
</dbReference>